<keyword evidence="4" id="KW-1185">Reference proteome</keyword>
<protein>
    <submittedName>
        <fullName evidence="2">Uncharacterized protein</fullName>
    </submittedName>
</protein>
<sequence length="72" mass="7926">MKDLNTRNGAKGSRDLQTGVLRDRLLAAGHLELASMKPRNGSGKRINRSDRELVASERRMNATANPPESIPE</sequence>
<dbReference type="EMBL" id="SZYD01001540">
    <property type="protein sequence ID" value="KAD0605068.1"/>
    <property type="molecule type" value="Genomic_DNA"/>
</dbReference>
<evidence type="ECO:0000256" key="1">
    <source>
        <dbReference type="SAM" id="MobiDB-lite"/>
    </source>
</evidence>
<organism evidence="2 4">
    <name type="scientific">Mikania micrantha</name>
    <name type="common">bitter vine</name>
    <dbReference type="NCBI Taxonomy" id="192012"/>
    <lineage>
        <taxon>Eukaryota</taxon>
        <taxon>Viridiplantae</taxon>
        <taxon>Streptophyta</taxon>
        <taxon>Embryophyta</taxon>
        <taxon>Tracheophyta</taxon>
        <taxon>Spermatophyta</taxon>
        <taxon>Magnoliopsida</taxon>
        <taxon>eudicotyledons</taxon>
        <taxon>Gunneridae</taxon>
        <taxon>Pentapetalae</taxon>
        <taxon>asterids</taxon>
        <taxon>campanulids</taxon>
        <taxon>Asterales</taxon>
        <taxon>Asteraceae</taxon>
        <taxon>Asteroideae</taxon>
        <taxon>Heliantheae alliance</taxon>
        <taxon>Eupatorieae</taxon>
        <taxon>Mikania</taxon>
    </lineage>
</organism>
<dbReference type="Proteomes" id="UP000326396">
    <property type="component" value="Unassembled WGS sequence"/>
</dbReference>
<accession>A0A5N6LDI2</accession>
<proteinExistence type="predicted"/>
<dbReference type="EMBL" id="SZYD01001540">
    <property type="protein sequence ID" value="KAD0605067.1"/>
    <property type="molecule type" value="Genomic_DNA"/>
</dbReference>
<feature type="compositionally biased region" description="Basic and acidic residues" evidence="1">
    <location>
        <begin position="47"/>
        <end position="60"/>
    </location>
</feature>
<comment type="caution">
    <text evidence="2">The sequence shown here is derived from an EMBL/GenBank/DDBJ whole genome shotgun (WGS) entry which is preliminary data.</text>
</comment>
<evidence type="ECO:0000313" key="3">
    <source>
        <dbReference type="EMBL" id="KAD0605068.1"/>
    </source>
</evidence>
<evidence type="ECO:0000313" key="4">
    <source>
        <dbReference type="Proteomes" id="UP000326396"/>
    </source>
</evidence>
<name>A0A5N6LDI2_9ASTR</name>
<evidence type="ECO:0000313" key="2">
    <source>
        <dbReference type="EMBL" id="KAD0605067.1"/>
    </source>
</evidence>
<feature type="region of interest" description="Disordered" evidence="1">
    <location>
        <begin position="33"/>
        <end position="72"/>
    </location>
</feature>
<dbReference type="AlphaFoldDB" id="A0A5N6LDI2"/>
<reference evidence="2 4" key="1">
    <citation type="submission" date="2019-05" db="EMBL/GenBank/DDBJ databases">
        <title>Mikania micrantha, genome provides insights into the molecular mechanism of rapid growth.</title>
        <authorList>
            <person name="Liu B."/>
        </authorList>
    </citation>
    <scope>NUCLEOTIDE SEQUENCE [LARGE SCALE GENOMIC DNA]</scope>
    <source>
        <strain evidence="2">NLD-2019</strain>
        <tissue evidence="2">Leaf</tissue>
    </source>
</reference>
<gene>
    <name evidence="2" type="ORF">E3N88_43991</name>
    <name evidence="3" type="ORF">E3N88_43992</name>
</gene>